<evidence type="ECO:0000256" key="2">
    <source>
        <dbReference type="SAM" id="Phobius"/>
    </source>
</evidence>
<feature type="transmembrane region" description="Helical" evidence="2">
    <location>
        <begin position="44"/>
        <end position="65"/>
    </location>
</feature>
<dbReference type="EMBL" id="QFOZ01000007">
    <property type="protein sequence ID" value="PZP88785.1"/>
    <property type="molecule type" value="Genomic_DNA"/>
</dbReference>
<dbReference type="RefSeq" id="WP_290598719.1">
    <property type="nucleotide sequence ID" value="NZ_CAKZIO010000013.1"/>
</dbReference>
<evidence type="ECO:0000313" key="4">
    <source>
        <dbReference type="Proteomes" id="UP000248606"/>
    </source>
</evidence>
<comment type="caution">
    <text evidence="3">The sequence shown here is derived from an EMBL/GenBank/DDBJ whole genome shotgun (WGS) entry which is preliminary data.</text>
</comment>
<organism evidence="3 4">
    <name type="scientific">Lawsonella clevelandensis</name>
    <dbReference type="NCBI Taxonomy" id="1528099"/>
    <lineage>
        <taxon>Bacteria</taxon>
        <taxon>Bacillati</taxon>
        <taxon>Actinomycetota</taxon>
        <taxon>Actinomycetes</taxon>
        <taxon>Mycobacteriales</taxon>
        <taxon>Lawsonellaceae</taxon>
        <taxon>Lawsonella</taxon>
    </lineage>
</organism>
<feature type="transmembrane region" description="Helical" evidence="2">
    <location>
        <begin position="71"/>
        <end position="96"/>
    </location>
</feature>
<feature type="compositionally biased region" description="Basic and acidic residues" evidence="1">
    <location>
        <begin position="1"/>
        <end position="34"/>
    </location>
</feature>
<proteinExistence type="predicted"/>
<reference evidence="3 4" key="1">
    <citation type="submission" date="2017-08" db="EMBL/GenBank/DDBJ databases">
        <title>Infants hospitalized years apart are colonized by the same room-sourced microbial strains.</title>
        <authorList>
            <person name="Brooks B."/>
            <person name="Olm M.R."/>
            <person name="Firek B.A."/>
            <person name="Baker R."/>
            <person name="Thomas B.C."/>
            <person name="Morowitz M.J."/>
            <person name="Banfield J.F."/>
        </authorList>
    </citation>
    <scope>NUCLEOTIDE SEQUENCE [LARGE SCALE GENOMIC DNA]</scope>
    <source>
        <strain evidence="3">S2_006_000_R1_57</strain>
    </source>
</reference>
<keyword evidence="2" id="KW-0472">Membrane</keyword>
<dbReference type="AlphaFoldDB" id="A0A2W5I9K1"/>
<accession>A0A2W5I9K1</accession>
<feature type="region of interest" description="Disordered" evidence="1">
    <location>
        <begin position="1"/>
        <end position="38"/>
    </location>
</feature>
<name>A0A2W5I9K1_9ACTN</name>
<protein>
    <submittedName>
        <fullName evidence="3">Uncharacterized protein</fullName>
    </submittedName>
</protein>
<keyword evidence="2" id="KW-1133">Transmembrane helix</keyword>
<keyword evidence="2" id="KW-0812">Transmembrane</keyword>
<dbReference type="Proteomes" id="UP000248606">
    <property type="component" value="Unassembled WGS sequence"/>
</dbReference>
<gene>
    <name evidence="3" type="ORF">DI579_05345</name>
</gene>
<evidence type="ECO:0000256" key="1">
    <source>
        <dbReference type="SAM" id="MobiDB-lite"/>
    </source>
</evidence>
<evidence type="ECO:0000313" key="3">
    <source>
        <dbReference type="EMBL" id="PZP88785.1"/>
    </source>
</evidence>
<sequence length="99" mass="10707">MARTEHTSDGKISDKETSGEEAQRGRRSRVADPGRRKRGTMQRLEVAMGLVGTITILALFTLVMACVEASGAALVASIVIFLVAAVVLAVLAVWYYRLK</sequence>